<dbReference type="GO" id="GO:0006780">
    <property type="term" value="P:uroporphyrinogen III biosynthetic process"/>
    <property type="evidence" value="ECO:0007669"/>
    <property type="project" value="InterPro"/>
</dbReference>
<dbReference type="InterPro" id="IPR036108">
    <property type="entry name" value="4pyrrol_syn_uPrphyn_synt_sf"/>
</dbReference>
<sequence length="275" mass="29712">MLQGRRIAVPESRELDLFVNMLERHGAIAVRCPLVSIHDVEDAAPVQVWLKRLAEGRHDSLVLYTGEGLSRLLDFARRSGIEAEVIAGLRRTRKIVRGPKPAKVLRGIGLTPDIAAEEPTTAGLIATLSALDLSGTCIGVQLYPGGEHLLTAFLNQAGAEADPVLCYRYASEEEDERVARLIDELVTEAIDLIAFTSTAQVRRLQEVARRFGRTAELDAAMRRALIAAVGPVTAQAIAEAGWPVAVMPKDSFHLKPMVVALGKMLVTDASAIPLA</sequence>
<dbReference type="Gene3D" id="3.40.50.10090">
    <property type="match status" value="2"/>
</dbReference>
<dbReference type="InterPro" id="IPR039793">
    <property type="entry name" value="UROS/Hem4"/>
</dbReference>
<comment type="caution">
    <text evidence="2">The sequence shown here is derived from an EMBL/GenBank/DDBJ whole genome shotgun (WGS) entry which is preliminary data.</text>
</comment>
<evidence type="ECO:0000259" key="1">
    <source>
        <dbReference type="Pfam" id="PF02602"/>
    </source>
</evidence>
<evidence type="ECO:0000313" key="2">
    <source>
        <dbReference type="EMBL" id="KLK90804.1"/>
    </source>
</evidence>
<organism evidence="2 3">
    <name type="scientific">Microvirga vignae</name>
    <dbReference type="NCBI Taxonomy" id="1225564"/>
    <lineage>
        <taxon>Bacteria</taxon>
        <taxon>Pseudomonadati</taxon>
        <taxon>Pseudomonadota</taxon>
        <taxon>Alphaproteobacteria</taxon>
        <taxon>Hyphomicrobiales</taxon>
        <taxon>Methylobacteriaceae</taxon>
        <taxon>Microvirga</taxon>
    </lineage>
</organism>
<dbReference type="Pfam" id="PF02602">
    <property type="entry name" value="HEM4"/>
    <property type="match status" value="1"/>
</dbReference>
<accession>A0A0H1R709</accession>
<dbReference type="AlphaFoldDB" id="A0A0H1R709"/>
<dbReference type="PATRIC" id="fig|1225564.3.peg.6160"/>
<name>A0A0H1R709_9HYPH</name>
<gene>
    <name evidence="2" type="ORF">AA309_23700</name>
</gene>
<reference evidence="2 3" key="1">
    <citation type="submission" date="2015-05" db="EMBL/GenBank/DDBJ databases">
        <title>Draft genome sequence of Microvirga vignae strain BR3299, a novel nitrogen fixing bacteria isolated from Brazil semi-aired region.</title>
        <authorList>
            <person name="Zilli J.E."/>
            <person name="Passos S.R."/>
            <person name="Leite J."/>
            <person name="Baldani J.I."/>
            <person name="Xavier G.R."/>
            <person name="Rumjaneck N.G."/>
            <person name="Simoes-Araujo J.L."/>
        </authorList>
    </citation>
    <scope>NUCLEOTIDE SEQUENCE [LARGE SCALE GENOMIC DNA]</scope>
    <source>
        <strain evidence="2 3">BR3299</strain>
    </source>
</reference>
<dbReference type="RefSeq" id="WP_047191501.1">
    <property type="nucleotide sequence ID" value="NZ_LCYG01000066.1"/>
</dbReference>
<proteinExistence type="predicted"/>
<feature type="domain" description="Tetrapyrrole biosynthesis uroporphyrinogen III synthase" evidence="1">
    <location>
        <begin position="20"/>
        <end position="250"/>
    </location>
</feature>
<protein>
    <submittedName>
        <fullName evidence="2">Uroporphyrinogen III synthase</fullName>
    </submittedName>
</protein>
<dbReference type="OrthoDB" id="5946419at2"/>
<dbReference type="CDD" id="cd06578">
    <property type="entry name" value="HemD"/>
    <property type="match status" value="1"/>
</dbReference>
<dbReference type="Proteomes" id="UP000035489">
    <property type="component" value="Unassembled WGS sequence"/>
</dbReference>
<dbReference type="EMBL" id="LCYG01000066">
    <property type="protein sequence ID" value="KLK90804.1"/>
    <property type="molecule type" value="Genomic_DNA"/>
</dbReference>
<dbReference type="STRING" id="1225564.AA309_23700"/>
<dbReference type="SUPFAM" id="SSF69618">
    <property type="entry name" value="HemD-like"/>
    <property type="match status" value="1"/>
</dbReference>
<keyword evidence="3" id="KW-1185">Reference proteome</keyword>
<dbReference type="GO" id="GO:0004852">
    <property type="term" value="F:uroporphyrinogen-III synthase activity"/>
    <property type="evidence" value="ECO:0007669"/>
    <property type="project" value="InterPro"/>
</dbReference>
<dbReference type="PANTHER" id="PTHR40082">
    <property type="entry name" value="BLR5956 PROTEIN"/>
    <property type="match status" value="1"/>
</dbReference>
<dbReference type="PANTHER" id="PTHR40082:SF1">
    <property type="entry name" value="BLR5956 PROTEIN"/>
    <property type="match status" value="1"/>
</dbReference>
<evidence type="ECO:0000313" key="3">
    <source>
        <dbReference type="Proteomes" id="UP000035489"/>
    </source>
</evidence>
<dbReference type="InterPro" id="IPR003754">
    <property type="entry name" value="4pyrrol_synth_uPrphyn_synth"/>
</dbReference>